<protein>
    <submittedName>
        <fullName evidence="12">Amino acid ABC transporter permease</fullName>
    </submittedName>
</protein>
<dbReference type="Pfam" id="PF00528">
    <property type="entry name" value="BPD_transp_1"/>
    <property type="match status" value="1"/>
</dbReference>
<comment type="similarity">
    <text evidence="3">Belongs to the binding-protein-dependent transport system permease family. HisMQ subfamily.</text>
</comment>
<evidence type="ECO:0000256" key="7">
    <source>
        <dbReference type="ARBA" id="ARBA00022970"/>
    </source>
</evidence>
<reference evidence="12" key="1">
    <citation type="submission" date="2021-07" db="EMBL/GenBank/DDBJ databases">
        <title>New genus and species of the family Alcaligenaceae.</title>
        <authorList>
            <person name="Hahn M.W."/>
        </authorList>
    </citation>
    <scope>NUCLEOTIDE SEQUENCE</scope>
    <source>
        <strain evidence="12">LF4-65</strain>
    </source>
</reference>
<evidence type="ECO:0000259" key="11">
    <source>
        <dbReference type="PROSITE" id="PS50928"/>
    </source>
</evidence>
<evidence type="ECO:0000256" key="6">
    <source>
        <dbReference type="ARBA" id="ARBA00022692"/>
    </source>
</evidence>
<dbReference type="Proteomes" id="UP000739565">
    <property type="component" value="Unassembled WGS sequence"/>
</dbReference>
<dbReference type="GO" id="GO:0022857">
    <property type="term" value="F:transmembrane transporter activity"/>
    <property type="evidence" value="ECO:0007669"/>
    <property type="project" value="InterPro"/>
</dbReference>
<feature type="transmembrane region" description="Helical" evidence="10">
    <location>
        <begin position="195"/>
        <end position="213"/>
    </location>
</feature>
<evidence type="ECO:0000256" key="3">
    <source>
        <dbReference type="ARBA" id="ARBA00010072"/>
    </source>
</evidence>
<dbReference type="InterPro" id="IPR010065">
    <property type="entry name" value="AA_ABC_transptr_permease_3TM"/>
</dbReference>
<name>A0A953NB72_9BURK</name>
<dbReference type="GO" id="GO:0043190">
    <property type="term" value="C:ATP-binding cassette (ABC) transporter complex"/>
    <property type="evidence" value="ECO:0007669"/>
    <property type="project" value="InterPro"/>
</dbReference>
<evidence type="ECO:0000256" key="8">
    <source>
        <dbReference type="ARBA" id="ARBA00022989"/>
    </source>
</evidence>
<evidence type="ECO:0000256" key="9">
    <source>
        <dbReference type="ARBA" id="ARBA00023136"/>
    </source>
</evidence>
<dbReference type="SUPFAM" id="SSF161098">
    <property type="entry name" value="MetI-like"/>
    <property type="match status" value="1"/>
</dbReference>
<keyword evidence="7" id="KW-0029">Amino-acid transport</keyword>
<evidence type="ECO:0000256" key="2">
    <source>
        <dbReference type="ARBA" id="ARBA00004429"/>
    </source>
</evidence>
<keyword evidence="8 10" id="KW-1133">Transmembrane helix</keyword>
<dbReference type="GO" id="GO:0006865">
    <property type="term" value="P:amino acid transport"/>
    <property type="evidence" value="ECO:0007669"/>
    <property type="project" value="UniProtKB-KW"/>
</dbReference>
<dbReference type="PANTHER" id="PTHR30614:SF20">
    <property type="entry name" value="GLUTAMINE TRANSPORT SYSTEM PERMEASE PROTEIN GLNP"/>
    <property type="match status" value="1"/>
</dbReference>
<dbReference type="Gene3D" id="1.10.3720.10">
    <property type="entry name" value="MetI-like"/>
    <property type="match status" value="1"/>
</dbReference>
<feature type="transmembrane region" description="Helical" evidence="10">
    <location>
        <begin position="61"/>
        <end position="83"/>
    </location>
</feature>
<evidence type="ECO:0000256" key="5">
    <source>
        <dbReference type="ARBA" id="ARBA00022475"/>
    </source>
</evidence>
<keyword evidence="13" id="KW-1185">Reference proteome</keyword>
<dbReference type="RefSeq" id="WP_259661521.1">
    <property type="nucleotide sequence ID" value="NZ_JAHXRI010000010.1"/>
</dbReference>
<dbReference type="InterPro" id="IPR043429">
    <property type="entry name" value="ArtM/GltK/GlnP/TcyL/YhdX-like"/>
</dbReference>
<feature type="domain" description="ABC transmembrane type-1" evidence="11">
    <location>
        <begin position="25"/>
        <end position="214"/>
    </location>
</feature>
<dbReference type="InterPro" id="IPR035906">
    <property type="entry name" value="MetI-like_sf"/>
</dbReference>
<accession>A0A953NB72</accession>
<dbReference type="PROSITE" id="PS50928">
    <property type="entry name" value="ABC_TM1"/>
    <property type="match status" value="1"/>
</dbReference>
<gene>
    <name evidence="12" type="ORF">KZZ10_10640</name>
</gene>
<keyword evidence="5" id="KW-1003">Cell membrane</keyword>
<comment type="function">
    <text evidence="1">Part of the binding-protein-dependent transport system for glutamine; probably responsible for the translocation of the substrate across the membrane.</text>
</comment>
<evidence type="ECO:0000313" key="12">
    <source>
        <dbReference type="EMBL" id="MBZ1351102.1"/>
    </source>
</evidence>
<feature type="transmembrane region" description="Helical" evidence="10">
    <location>
        <begin position="29"/>
        <end position="49"/>
    </location>
</feature>
<evidence type="ECO:0000256" key="4">
    <source>
        <dbReference type="ARBA" id="ARBA00022448"/>
    </source>
</evidence>
<dbReference type="AlphaFoldDB" id="A0A953NB72"/>
<evidence type="ECO:0000256" key="1">
    <source>
        <dbReference type="ARBA" id="ARBA00003159"/>
    </source>
</evidence>
<keyword evidence="9 10" id="KW-0472">Membrane</keyword>
<keyword evidence="6 10" id="KW-0812">Transmembrane</keyword>
<evidence type="ECO:0000256" key="10">
    <source>
        <dbReference type="RuleBase" id="RU363032"/>
    </source>
</evidence>
<proteinExistence type="inferred from homology"/>
<dbReference type="PANTHER" id="PTHR30614">
    <property type="entry name" value="MEMBRANE COMPONENT OF AMINO ACID ABC TRANSPORTER"/>
    <property type="match status" value="1"/>
</dbReference>
<comment type="caution">
    <text evidence="12">The sequence shown here is derived from an EMBL/GenBank/DDBJ whole genome shotgun (WGS) entry which is preliminary data.</text>
</comment>
<dbReference type="EMBL" id="JAHXRI010000010">
    <property type="protein sequence ID" value="MBZ1351102.1"/>
    <property type="molecule type" value="Genomic_DNA"/>
</dbReference>
<dbReference type="CDD" id="cd06261">
    <property type="entry name" value="TM_PBP2"/>
    <property type="match status" value="1"/>
</dbReference>
<dbReference type="NCBIfam" id="TIGR01726">
    <property type="entry name" value="HEQRo_perm_3TM"/>
    <property type="match status" value="1"/>
</dbReference>
<evidence type="ECO:0000313" key="13">
    <source>
        <dbReference type="Proteomes" id="UP000739565"/>
    </source>
</evidence>
<keyword evidence="4 10" id="KW-0813">Transport</keyword>
<comment type="subcellular location">
    <subcellularLocation>
        <location evidence="2">Cell inner membrane</location>
        <topology evidence="2">Multi-pass membrane protein</topology>
    </subcellularLocation>
    <subcellularLocation>
        <location evidence="10">Cell membrane</location>
        <topology evidence="10">Multi-pass membrane protein</topology>
    </subcellularLocation>
</comment>
<organism evidence="12 13">
    <name type="scientific">Zwartia hollandica</name>
    <dbReference type="NCBI Taxonomy" id="324606"/>
    <lineage>
        <taxon>Bacteria</taxon>
        <taxon>Pseudomonadati</taxon>
        <taxon>Pseudomonadota</taxon>
        <taxon>Betaproteobacteria</taxon>
        <taxon>Burkholderiales</taxon>
        <taxon>Alcaligenaceae</taxon>
        <taxon>Zwartia</taxon>
    </lineage>
</organism>
<sequence length="225" mass="24873">MDEILNNFFNIPIYIQVAPFLLQGLLNTLLLSALVIPFGLASGLLVGVLSITLKNRWARGILAIYIDVFRALPPLVLLIFIYYGTPFFGWELPKLLAVVIGFMLNNSSYYGEIFRAGLESVPNGQVEAARSTGLSATQTLLYIQIPQATRNVMPDLISNTIEVIKLTTLASAVAMPELLRVARDAQSLVYNPSPIVLAAIFYLVLLWPLVRLLSRFEHKKMGGGH</sequence>
<dbReference type="InterPro" id="IPR000515">
    <property type="entry name" value="MetI-like"/>
</dbReference>